<dbReference type="Proteomes" id="UP000825935">
    <property type="component" value="Chromosome 21"/>
</dbReference>
<proteinExistence type="predicted"/>
<reference evidence="1" key="1">
    <citation type="submission" date="2021-08" db="EMBL/GenBank/DDBJ databases">
        <title>WGS assembly of Ceratopteris richardii.</title>
        <authorList>
            <person name="Marchant D.B."/>
            <person name="Chen G."/>
            <person name="Jenkins J."/>
            <person name="Shu S."/>
            <person name="Leebens-Mack J."/>
            <person name="Grimwood J."/>
            <person name="Schmutz J."/>
            <person name="Soltis P."/>
            <person name="Soltis D."/>
            <person name="Chen Z.-H."/>
        </authorList>
    </citation>
    <scope>NUCLEOTIDE SEQUENCE</scope>
    <source>
        <strain evidence="1">Whitten #5841</strain>
        <tissue evidence="1">Leaf</tissue>
    </source>
</reference>
<evidence type="ECO:0000313" key="1">
    <source>
        <dbReference type="EMBL" id="KAH7315132.1"/>
    </source>
</evidence>
<gene>
    <name evidence="1" type="ORF">KP509_21G035800</name>
</gene>
<accession>A0A8T2SC97</accession>
<sequence>MPQKDLRFAGQRRVSNSHGFWISWICRASLLSHIDRNFHVTTYQAFRASSLPIFALGGMMRSVRVSRDASMVENYFQTPSQACHEENFWQACFAQASQSRCKL</sequence>
<protein>
    <submittedName>
        <fullName evidence="1">Uncharacterized protein</fullName>
    </submittedName>
</protein>
<dbReference type="EMBL" id="CM035426">
    <property type="protein sequence ID" value="KAH7315132.1"/>
    <property type="molecule type" value="Genomic_DNA"/>
</dbReference>
<keyword evidence="2" id="KW-1185">Reference proteome</keyword>
<evidence type="ECO:0000313" key="2">
    <source>
        <dbReference type="Proteomes" id="UP000825935"/>
    </source>
</evidence>
<dbReference type="AlphaFoldDB" id="A0A8T2SC97"/>
<name>A0A8T2SC97_CERRI</name>
<comment type="caution">
    <text evidence="1">The sequence shown here is derived from an EMBL/GenBank/DDBJ whole genome shotgun (WGS) entry which is preliminary data.</text>
</comment>
<organism evidence="1 2">
    <name type="scientific">Ceratopteris richardii</name>
    <name type="common">Triangle waterfern</name>
    <dbReference type="NCBI Taxonomy" id="49495"/>
    <lineage>
        <taxon>Eukaryota</taxon>
        <taxon>Viridiplantae</taxon>
        <taxon>Streptophyta</taxon>
        <taxon>Embryophyta</taxon>
        <taxon>Tracheophyta</taxon>
        <taxon>Polypodiopsida</taxon>
        <taxon>Polypodiidae</taxon>
        <taxon>Polypodiales</taxon>
        <taxon>Pteridineae</taxon>
        <taxon>Pteridaceae</taxon>
        <taxon>Parkerioideae</taxon>
        <taxon>Ceratopteris</taxon>
    </lineage>
</organism>